<feature type="transmembrane region" description="Helical" evidence="11">
    <location>
        <begin position="35"/>
        <end position="59"/>
    </location>
</feature>
<name>A0A1L3SXX4_9HYPH</name>
<dbReference type="GO" id="GO:0016763">
    <property type="term" value="F:pentosyltransferase activity"/>
    <property type="evidence" value="ECO:0007669"/>
    <property type="project" value="InterPro"/>
</dbReference>
<feature type="domain" description="Glycosyl transferase family 51" evidence="13">
    <location>
        <begin position="78"/>
        <end position="239"/>
    </location>
</feature>
<keyword evidence="1 11" id="KW-1003">Cell membrane</keyword>
<keyword evidence="4 11" id="KW-0808">Transferase</keyword>
<dbReference type="InterPro" id="IPR001264">
    <property type="entry name" value="Glyco_trans_51"/>
</dbReference>
<keyword evidence="7 11" id="KW-0573">Peptidoglycan synthesis</keyword>
<accession>A0A1L3SXX4</accession>
<evidence type="ECO:0000256" key="2">
    <source>
        <dbReference type="ARBA" id="ARBA00022519"/>
    </source>
</evidence>
<evidence type="ECO:0000313" key="15">
    <source>
        <dbReference type="Proteomes" id="UP000182840"/>
    </source>
</evidence>
<evidence type="ECO:0000256" key="5">
    <source>
        <dbReference type="ARBA" id="ARBA00022692"/>
    </source>
</evidence>
<evidence type="ECO:0000259" key="13">
    <source>
        <dbReference type="Pfam" id="PF00912"/>
    </source>
</evidence>
<dbReference type="NCBIfam" id="TIGR02070">
    <property type="entry name" value="mono_pep_trsgly"/>
    <property type="match status" value="1"/>
</dbReference>
<feature type="region of interest" description="Disordered" evidence="12">
    <location>
        <begin position="1"/>
        <end position="21"/>
    </location>
</feature>
<gene>
    <name evidence="11" type="primary">mtgA</name>
    <name evidence="14" type="ORF">BSQ44_25065</name>
</gene>
<protein>
    <recommendedName>
        <fullName evidence="11">Biosynthetic peptidoglycan transglycosylase</fullName>
        <ecNumber evidence="11">2.4.99.28</ecNumber>
    </recommendedName>
    <alternativeName>
        <fullName evidence="11">Glycan polymerase</fullName>
    </alternativeName>
    <alternativeName>
        <fullName evidence="11">Peptidoglycan glycosyltransferase MtgA</fullName>
        <shortName evidence="11">PGT</shortName>
    </alternativeName>
</protein>
<evidence type="ECO:0000313" key="14">
    <source>
        <dbReference type="EMBL" id="APH74269.1"/>
    </source>
</evidence>
<keyword evidence="2 11" id="KW-0997">Cell inner membrane</keyword>
<dbReference type="GO" id="GO:0071555">
    <property type="term" value="P:cell wall organization"/>
    <property type="evidence" value="ECO:0007669"/>
    <property type="project" value="UniProtKB-KW"/>
</dbReference>
<keyword evidence="8 11" id="KW-1133">Transmembrane helix</keyword>
<dbReference type="HAMAP" id="MF_00766">
    <property type="entry name" value="PGT_MtgA"/>
    <property type="match status" value="1"/>
</dbReference>
<keyword evidence="6 11" id="KW-0133">Cell shape</keyword>
<keyword evidence="3 11" id="KW-0328">Glycosyltransferase</keyword>
<dbReference type="PANTHER" id="PTHR30400:SF0">
    <property type="entry name" value="BIOSYNTHETIC PEPTIDOGLYCAN TRANSGLYCOSYLASE"/>
    <property type="match status" value="1"/>
</dbReference>
<dbReference type="AlphaFoldDB" id="A0A1L3SXX4"/>
<evidence type="ECO:0000256" key="9">
    <source>
        <dbReference type="ARBA" id="ARBA00023136"/>
    </source>
</evidence>
<dbReference type="InterPro" id="IPR023346">
    <property type="entry name" value="Lysozyme-like_dom_sf"/>
</dbReference>
<reference evidence="15" key="1">
    <citation type="submission" date="2016-11" db="EMBL/GenBank/DDBJ databases">
        <title>Mesorhizobium oceanicum sp. nov., isolated from deep seawater in South China Sea.</title>
        <authorList>
            <person name="Fu G.-Y."/>
        </authorList>
    </citation>
    <scope>NUCLEOTIDE SEQUENCE [LARGE SCALE GENOMIC DNA]</scope>
    <source>
        <strain evidence="15">B7</strain>
    </source>
</reference>
<keyword evidence="10 11" id="KW-0961">Cell wall biogenesis/degradation</keyword>
<dbReference type="InterPro" id="IPR011812">
    <property type="entry name" value="Pep_trsgly"/>
</dbReference>
<keyword evidence="5 11" id="KW-0812">Transmembrane</keyword>
<evidence type="ECO:0000256" key="3">
    <source>
        <dbReference type="ARBA" id="ARBA00022676"/>
    </source>
</evidence>
<dbReference type="InterPro" id="IPR036950">
    <property type="entry name" value="PBP_transglycosylase"/>
</dbReference>
<dbReference type="UniPathway" id="UPA00219"/>
<dbReference type="GO" id="GO:0008360">
    <property type="term" value="P:regulation of cell shape"/>
    <property type="evidence" value="ECO:0007669"/>
    <property type="project" value="UniProtKB-KW"/>
</dbReference>
<evidence type="ECO:0000256" key="8">
    <source>
        <dbReference type="ARBA" id="ARBA00022989"/>
    </source>
</evidence>
<comment type="catalytic activity">
    <reaction evidence="11">
        <text>[GlcNAc-(1-&gt;4)-Mur2Ac(oyl-L-Ala-gamma-D-Glu-L-Lys-D-Ala-D-Ala)](n)-di-trans,octa-cis-undecaprenyl diphosphate + beta-D-GlcNAc-(1-&gt;4)-Mur2Ac(oyl-L-Ala-gamma-D-Glu-L-Lys-D-Ala-D-Ala)-di-trans,octa-cis-undecaprenyl diphosphate = [GlcNAc-(1-&gt;4)-Mur2Ac(oyl-L-Ala-gamma-D-Glu-L-Lys-D-Ala-D-Ala)](n+1)-di-trans,octa-cis-undecaprenyl diphosphate + di-trans,octa-cis-undecaprenyl diphosphate + H(+)</text>
        <dbReference type="Rhea" id="RHEA:23708"/>
        <dbReference type="Rhea" id="RHEA-COMP:9602"/>
        <dbReference type="Rhea" id="RHEA-COMP:9603"/>
        <dbReference type="ChEBI" id="CHEBI:15378"/>
        <dbReference type="ChEBI" id="CHEBI:58405"/>
        <dbReference type="ChEBI" id="CHEBI:60033"/>
        <dbReference type="ChEBI" id="CHEBI:78435"/>
        <dbReference type="EC" id="2.4.99.28"/>
    </reaction>
</comment>
<dbReference type="GO" id="GO:0008955">
    <property type="term" value="F:peptidoglycan glycosyltransferase activity"/>
    <property type="evidence" value="ECO:0007669"/>
    <property type="project" value="UniProtKB-UniRule"/>
</dbReference>
<dbReference type="Proteomes" id="UP000182840">
    <property type="component" value="Chromosome"/>
</dbReference>
<comment type="similarity">
    <text evidence="11">Belongs to the glycosyltransferase 51 family.</text>
</comment>
<dbReference type="STRING" id="1670800.BSQ44_25065"/>
<evidence type="ECO:0000256" key="4">
    <source>
        <dbReference type="ARBA" id="ARBA00022679"/>
    </source>
</evidence>
<comment type="pathway">
    <text evidence="11">Cell wall biogenesis; peptidoglycan biosynthesis.</text>
</comment>
<dbReference type="EMBL" id="CP018171">
    <property type="protein sequence ID" value="APH74269.1"/>
    <property type="molecule type" value="Genomic_DNA"/>
</dbReference>
<dbReference type="KEGG" id="meso:BSQ44_25065"/>
<dbReference type="PANTHER" id="PTHR30400">
    <property type="entry name" value="MONOFUNCTIONAL BIOSYNTHETIC PEPTIDOGLYCAN TRANSGLYCOSYLASE"/>
    <property type="match status" value="1"/>
</dbReference>
<comment type="subcellular location">
    <subcellularLocation>
        <location evidence="11">Cell inner membrane</location>
        <topology evidence="11">Single-pass membrane protein</topology>
    </subcellularLocation>
</comment>
<sequence length="254" mass="27915">MPVVETPEVDPEPAEGPMARRAAKQRRSRFRLRRWLGVLLVALVALALIPAALTLLYLLPFVHPISTLMAKDLVTLEGYEREWVPLEEIAPVLVHSVIMSEDGQFCSHRGIDWGALNQVIDGALAGEETRGASTIPMQTVKNLFLWQGRSFVRKALEAPMALAFDAIVPKKRIMEIYLNIVEWGPGIYGAEAAAQHHFGVSAAKLSRRQAALLAVTLPNPIARTPGRPTSGLNKLANVIEKRAQQAGSHIRCVK</sequence>
<dbReference type="GO" id="GO:0009274">
    <property type="term" value="C:peptidoglycan-based cell wall"/>
    <property type="evidence" value="ECO:0007669"/>
    <property type="project" value="InterPro"/>
</dbReference>
<keyword evidence="15" id="KW-1185">Reference proteome</keyword>
<dbReference type="GO" id="GO:0009252">
    <property type="term" value="P:peptidoglycan biosynthetic process"/>
    <property type="evidence" value="ECO:0007669"/>
    <property type="project" value="UniProtKB-UniRule"/>
</dbReference>
<proteinExistence type="inferred from homology"/>
<evidence type="ECO:0000256" key="12">
    <source>
        <dbReference type="SAM" id="MobiDB-lite"/>
    </source>
</evidence>
<evidence type="ECO:0000256" key="11">
    <source>
        <dbReference type="HAMAP-Rule" id="MF_00766"/>
    </source>
</evidence>
<dbReference type="Pfam" id="PF00912">
    <property type="entry name" value="Transgly"/>
    <property type="match status" value="1"/>
</dbReference>
<dbReference type="SUPFAM" id="SSF53955">
    <property type="entry name" value="Lysozyme-like"/>
    <property type="match status" value="1"/>
</dbReference>
<evidence type="ECO:0000256" key="6">
    <source>
        <dbReference type="ARBA" id="ARBA00022960"/>
    </source>
</evidence>
<dbReference type="Gene3D" id="1.10.3810.10">
    <property type="entry name" value="Biosynthetic peptidoglycan transglycosylase-like"/>
    <property type="match status" value="1"/>
</dbReference>
<evidence type="ECO:0000256" key="7">
    <source>
        <dbReference type="ARBA" id="ARBA00022984"/>
    </source>
</evidence>
<comment type="function">
    <text evidence="11">Peptidoglycan polymerase that catalyzes glycan chain elongation from lipid-linked precursors.</text>
</comment>
<evidence type="ECO:0000256" key="10">
    <source>
        <dbReference type="ARBA" id="ARBA00023316"/>
    </source>
</evidence>
<organism evidence="14 15">
    <name type="scientific">Aquibium oceanicum</name>
    <dbReference type="NCBI Taxonomy" id="1670800"/>
    <lineage>
        <taxon>Bacteria</taxon>
        <taxon>Pseudomonadati</taxon>
        <taxon>Pseudomonadota</taxon>
        <taxon>Alphaproteobacteria</taxon>
        <taxon>Hyphomicrobiales</taxon>
        <taxon>Phyllobacteriaceae</taxon>
        <taxon>Aquibium</taxon>
    </lineage>
</organism>
<dbReference type="GO" id="GO:0005886">
    <property type="term" value="C:plasma membrane"/>
    <property type="evidence" value="ECO:0007669"/>
    <property type="project" value="UniProtKB-SubCell"/>
</dbReference>
<dbReference type="EC" id="2.4.99.28" evidence="11"/>
<evidence type="ECO:0000256" key="1">
    <source>
        <dbReference type="ARBA" id="ARBA00022475"/>
    </source>
</evidence>
<keyword evidence="9 11" id="KW-0472">Membrane</keyword>